<comment type="similarity">
    <text evidence="1">Belongs to the LysR transcriptional regulatory family.</text>
</comment>
<dbReference type="PROSITE" id="PS50931">
    <property type="entry name" value="HTH_LYSR"/>
    <property type="match status" value="1"/>
</dbReference>
<evidence type="ECO:0000313" key="8">
    <source>
        <dbReference type="Proteomes" id="UP001597371"/>
    </source>
</evidence>
<dbReference type="SUPFAM" id="SSF53850">
    <property type="entry name" value="Periplasmic binding protein-like II"/>
    <property type="match status" value="1"/>
</dbReference>
<gene>
    <name evidence="7" type="ORF">ACFSKQ_11360</name>
</gene>
<keyword evidence="5" id="KW-0804">Transcription</keyword>
<evidence type="ECO:0000256" key="4">
    <source>
        <dbReference type="ARBA" id="ARBA00023125"/>
    </source>
</evidence>
<dbReference type="Gene3D" id="1.10.10.10">
    <property type="entry name" value="Winged helix-like DNA-binding domain superfamily/Winged helix DNA-binding domain"/>
    <property type="match status" value="1"/>
</dbReference>
<keyword evidence="3" id="KW-0805">Transcription regulation</keyword>
<name>A0ABW5CP40_9HYPH</name>
<dbReference type="InterPro" id="IPR000847">
    <property type="entry name" value="LysR_HTH_N"/>
</dbReference>
<dbReference type="PANTHER" id="PTHR30118:SF15">
    <property type="entry name" value="TRANSCRIPTIONAL REGULATORY PROTEIN"/>
    <property type="match status" value="1"/>
</dbReference>
<evidence type="ECO:0000256" key="2">
    <source>
        <dbReference type="ARBA" id="ARBA00022458"/>
    </source>
</evidence>
<dbReference type="InterPro" id="IPR036388">
    <property type="entry name" value="WH-like_DNA-bd_sf"/>
</dbReference>
<dbReference type="Proteomes" id="UP001597371">
    <property type="component" value="Unassembled WGS sequence"/>
</dbReference>
<evidence type="ECO:0000256" key="3">
    <source>
        <dbReference type="ARBA" id="ARBA00023015"/>
    </source>
</evidence>
<accession>A0ABW5CP40</accession>
<keyword evidence="4" id="KW-0238">DNA-binding</keyword>
<proteinExistence type="inferred from homology"/>
<protein>
    <submittedName>
        <fullName evidence="7">LysR family transcriptional regulator</fullName>
    </submittedName>
</protein>
<dbReference type="InterPro" id="IPR005119">
    <property type="entry name" value="LysR_subst-bd"/>
</dbReference>
<comment type="caution">
    <text evidence="7">The sequence shown here is derived from an EMBL/GenBank/DDBJ whole genome shotgun (WGS) entry which is preliminary data.</text>
</comment>
<dbReference type="Pfam" id="PF03466">
    <property type="entry name" value="LysR_substrate"/>
    <property type="match status" value="1"/>
</dbReference>
<evidence type="ECO:0000256" key="1">
    <source>
        <dbReference type="ARBA" id="ARBA00009437"/>
    </source>
</evidence>
<keyword evidence="2" id="KW-0536">Nodulation</keyword>
<feature type="domain" description="HTH lysR-type" evidence="6">
    <location>
        <begin position="1"/>
        <end position="56"/>
    </location>
</feature>
<dbReference type="PANTHER" id="PTHR30118">
    <property type="entry name" value="HTH-TYPE TRANSCRIPTIONAL REGULATOR LEUO-RELATED"/>
    <property type="match status" value="1"/>
</dbReference>
<evidence type="ECO:0000259" key="6">
    <source>
        <dbReference type="PROSITE" id="PS50931"/>
    </source>
</evidence>
<evidence type="ECO:0000256" key="5">
    <source>
        <dbReference type="ARBA" id="ARBA00023163"/>
    </source>
</evidence>
<dbReference type="InterPro" id="IPR036390">
    <property type="entry name" value="WH_DNA-bd_sf"/>
</dbReference>
<dbReference type="InterPro" id="IPR050389">
    <property type="entry name" value="LysR-type_TF"/>
</dbReference>
<dbReference type="EMBL" id="JBHUIJ010000013">
    <property type="protein sequence ID" value="MFD2238056.1"/>
    <property type="molecule type" value="Genomic_DNA"/>
</dbReference>
<reference evidence="8" key="1">
    <citation type="journal article" date="2019" name="Int. J. Syst. Evol. Microbiol.">
        <title>The Global Catalogue of Microorganisms (GCM) 10K type strain sequencing project: providing services to taxonomists for standard genome sequencing and annotation.</title>
        <authorList>
            <consortium name="The Broad Institute Genomics Platform"/>
            <consortium name="The Broad Institute Genome Sequencing Center for Infectious Disease"/>
            <person name="Wu L."/>
            <person name="Ma J."/>
        </authorList>
    </citation>
    <scope>NUCLEOTIDE SEQUENCE [LARGE SCALE GENOMIC DNA]</scope>
    <source>
        <strain evidence="8">ZS-35-S2</strain>
    </source>
</reference>
<dbReference type="Pfam" id="PF00126">
    <property type="entry name" value="HTH_1"/>
    <property type="match status" value="1"/>
</dbReference>
<evidence type="ECO:0000313" key="7">
    <source>
        <dbReference type="EMBL" id="MFD2238056.1"/>
    </source>
</evidence>
<dbReference type="Gene3D" id="3.40.190.10">
    <property type="entry name" value="Periplasmic binding protein-like II"/>
    <property type="match status" value="2"/>
</dbReference>
<sequence>MRQLRILKSVLDERSVSRAAAAHGLSQPAVSLTLRRLRGLTGDPLLVRGGGSLVRTERGEDVAVLIDRILSDVDHLVGRETDFDPFTSERHVRIVAATSLGPYLLPQLVKSLRAAAPNMVLEVSPMPSAAALDGLLESGEADLVLGHRELPGRDLRSEELMDCEVVCMVDRAHPAAGAGRISMAHYLRLEHLSPNPPHASMASPIDGRLAELGLARSIRAAVSEYALVPFILSQSDLVFTSARPFADYLARFGDFSVVGAPEEFGRMRFFMLWHERAHHSNFGAWLRRFVKDVLREAHVPPG</sequence>
<keyword evidence="8" id="KW-1185">Reference proteome</keyword>
<dbReference type="SUPFAM" id="SSF46785">
    <property type="entry name" value="Winged helix' DNA-binding domain"/>
    <property type="match status" value="1"/>
</dbReference>
<dbReference type="RefSeq" id="WP_377946489.1">
    <property type="nucleotide sequence ID" value="NZ_JBHUIJ010000013.1"/>
</dbReference>
<organism evidence="7 8">
    <name type="scientific">Aureimonas populi</name>
    <dbReference type="NCBI Taxonomy" id="1701758"/>
    <lineage>
        <taxon>Bacteria</taxon>
        <taxon>Pseudomonadati</taxon>
        <taxon>Pseudomonadota</taxon>
        <taxon>Alphaproteobacteria</taxon>
        <taxon>Hyphomicrobiales</taxon>
        <taxon>Aurantimonadaceae</taxon>
        <taxon>Aureimonas</taxon>
    </lineage>
</organism>